<dbReference type="SMART" id="SM00733">
    <property type="entry name" value="Mterf"/>
    <property type="match status" value="6"/>
</dbReference>
<evidence type="ECO:0000256" key="1">
    <source>
        <dbReference type="ARBA" id="ARBA00007692"/>
    </source>
</evidence>
<dbReference type="Gene3D" id="1.25.70.10">
    <property type="entry name" value="Transcription termination factor 3, mitochondrial"/>
    <property type="match status" value="1"/>
</dbReference>
<name>A0ABP1NSI8_XYLVO</name>
<comment type="caution">
    <text evidence="3">The sequence shown here is derived from an EMBL/GenBank/DDBJ whole genome shotgun (WGS) entry which is preliminary data.</text>
</comment>
<evidence type="ECO:0000313" key="4">
    <source>
        <dbReference type="Proteomes" id="UP001642520"/>
    </source>
</evidence>
<dbReference type="Pfam" id="PF02536">
    <property type="entry name" value="mTERF"/>
    <property type="match status" value="1"/>
</dbReference>
<reference evidence="3 4" key="1">
    <citation type="submission" date="2024-08" db="EMBL/GenBank/DDBJ databases">
        <authorList>
            <person name="Will J Nash"/>
            <person name="Angela Man"/>
            <person name="Seanna McTaggart"/>
            <person name="Kendall Baker"/>
            <person name="Tom Barker"/>
            <person name="Leah Catchpole"/>
            <person name="Alex Durrant"/>
            <person name="Karim Gharbi"/>
            <person name="Naomi Irish"/>
            <person name="Gemy Kaithakottil"/>
            <person name="Debby Ku"/>
            <person name="Aaliyah Providence"/>
            <person name="Felix Shaw"/>
            <person name="David Swarbreck"/>
            <person name="Chris Watkins"/>
            <person name="Ann M. McCartney"/>
            <person name="Giulio Formenti"/>
            <person name="Alice Mouton"/>
            <person name="Noel Vella"/>
            <person name="Bjorn M von Reumont"/>
            <person name="Adriana Vella"/>
            <person name="Wilfried Haerty"/>
        </authorList>
    </citation>
    <scope>NUCLEOTIDE SEQUENCE [LARGE SCALE GENOMIC DNA]</scope>
</reference>
<evidence type="ECO:0000256" key="2">
    <source>
        <dbReference type="ARBA" id="ARBA00022946"/>
    </source>
</evidence>
<gene>
    <name evidence="3" type="ORF">XYLVIOL_LOCUS6421</name>
</gene>
<evidence type="ECO:0008006" key="5">
    <source>
        <dbReference type="Google" id="ProtNLM"/>
    </source>
</evidence>
<dbReference type="PANTHER" id="PTHR13068">
    <property type="entry name" value="CGI-12 PROTEIN-RELATED"/>
    <property type="match status" value="1"/>
</dbReference>
<comment type="similarity">
    <text evidence="1">Belongs to the mTERF family.</text>
</comment>
<dbReference type="InterPro" id="IPR038538">
    <property type="entry name" value="MTERF_sf"/>
</dbReference>
<organism evidence="3 4">
    <name type="scientific">Xylocopa violacea</name>
    <name type="common">Violet carpenter bee</name>
    <name type="synonym">Apis violacea</name>
    <dbReference type="NCBI Taxonomy" id="135666"/>
    <lineage>
        <taxon>Eukaryota</taxon>
        <taxon>Metazoa</taxon>
        <taxon>Ecdysozoa</taxon>
        <taxon>Arthropoda</taxon>
        <taxon>Hexapoda</taxon>
        <taxon>Insecta</taxon>
        <taxon>Pterygota</taxon>
        <taxon>Neoptera</taxon>
        <taxon>Endopterygota</taxon>
        <taxon>Hymenoptera</taxon>
        <taxon>Apocrita</taxon>
        <taxon>Aculeata</taxon>
        <taxon>Apoidea</taxon>
        <taxon>Anthophila</taxon>
        <taxon>Apidae</taxon>
        <taxon>Xylocopa</taxon>
        <taxon>Xylocopa</taxon>
    </lineage>
</organism>
<dbReference type="Proteomes" id="UP001642520">
    <property type="component" value="Unassembled WGS sequence"/>
</dbReference>
<evidence type="ECO:0000313" key="3">
    <source>
        <dbReference type="EMBL" id="CAL7944005.1"/>
    </source>
</evidence>
<keyword evidence="4" id="KW-1185">Reference proteome</keyword>
<proteinExistence type="inferred from homology"/>
<protein>
    <recommendedName>
        <fullName evidence="5">mTERF domain-containing protein 1, mitochondrial</fullName>
    </recommendedName>
</protein>
<dbReference type="PANTHER" id="PTHR13068:SF112">
    <property type="entry name" value="TRANSCRIPTION TERMINATION FACTOR 3, MITOCHONDRIAL"/>
    <property type="match status" value="1"/>
</dbReference>
<keyword evidence="2" id="KW-0809">Transit peptide</keyword>
<dbReference type="EMBL" id="CAXAJV020001293">
    <property type="protein sequence ID" value="CAL7944005.1"/>
    <property type="molecule type" value="Genomic_DNA"/>
</dbReference>
<sequence>MISRSYAFLTLTHCQADKIKQLVFRNVSKSSKFFACSSVDKSENKIPNDNLKKCHVLENIRLDNTGHTEESRRALFMKGNENIKGRDDAKVSNELEPMQSMQLLERDAHKFDDALEDIDEKLPGPLDPCDEDLSHIGPNLTPTYNFVKFADQSQTIQQLVKLGVELYKLERDKEVVKMFRSLDFDRDMKPHIQFLHDCGIKPENLGHFITRNPKIFKEDMDDLHTRIRYLRAHNFTPEMIETIISRHPPWLSFPTKNIDLRLSYFQHNFELNGYQVRCLTTKCPKLITYDMRRVKVSTFAVKEEMGFNKDEIKQVLLKAPRVWIRSKVKVVQSFDYLHNTMKLSHVVISQQPQVLLCRRSRLANRHKFLVELKRDQYDPTKPLYVSPLSLVESSDIEFCNQIAKASIHVYNEFLKSF</sequence>
<dbReference type="InterPro" id="IPR003690">
    <property type="entry name" value="MTERF"/>
</dbReference>
<accession>A0ABP1NSI8</accession>